<keyword evidence="2" id="KW-0540">Nuclease</keyword>
<dbReference type="AlphaFoldDB" id="A0A1F7I1X3"/>
<keyword evidence="3" id="KW-0378">Hydrolase</keyword>
<dbReference type="PANTHER" id="PTHR33397">
    <property type="entry name" value="UPF0331 PROTEIN YUTE"/>
    <property type="match status" value="1"/>
</dbReference>
<accession>A0A1F7I1X3</accession>
<name>A0A1F7I1X3_9BACT</name>
<gene>
    <name evidence="5" type="ORF">A3F03_04320</name>
</gene>
<dbReference type="InterPro" id="IPR037038">
    <property type="entry name" value="HepT-like_sf"/>
</dbReference>
<dbReference type="GO" id="GO:0110001">
    <property type="term" value="C:toxin-antitoxin complex"/>
    <property type="evidence" value="ECO:0007669"/>
    <property type="project" value="InterPro"/>
</dbReference>
<evidence type="ECO:0000313" key="5">
    <source>
        <dbReference type="EMBL" id="OGK37381.1"/>
    </source>
</evidence>
<evidence type="ECO:0000313" key="6">
    <source>
        <dbReference type="Proteomes" id="UP000176803"/>
    </source>
</evidence>
<dbReference type="PANTHER" id="PTHR33397:SF5">
    <property type="entry name" value="RNASE YUTE-RELATED"/>
    <property type="match status" value="1"/>
</dbReference>
<evidence type="ECO:0000256" key="1">
    <source>
        <dbReference type="ARBA" id="ARBA00022649"/>
    </source>
</evidence>
<dbReference type="EMBL" id="MGAC01000043">
    <property type="protein sequence ID" value="OGK37381.1"/>
    <property type="molecule type" value="Genomic_DNA"/>
</dbReference>
<reference evidence="5 6" key="1">
    <citation type="journal article" date="2016" name="Nat. Commun.">
        <title>Thousands of microbial genomes shed light on interconnected biogeochemical processes in an aquifer system.</title>
        <authorList>
            <person name="Anantharaman K."/>
            <person name="Brown C.T."/>
            <person name="Hug L.A."/>
            <person name="Sharon I."/>
            <person name="Castelle C.J."/>
            <person name="Probst A.J."/>
            <person name="Thomas B.C."/>
            <person name="Singh A."/>
            <person name="Wilkins M.J."/>
            <person name="Karaoz U."/>
            <person name="Brodie E.L."/>
            <person name="Williams K.H."/>
            <person name="Hubbard S.S."/>
            <person name="Banfield J.F."/>
        </authorList>
    </citation>
    <scope>NUCLEOTIDE SEQUENCE [LARGE SCALE GENOMIC DNA]</scope>
</reference>
<organism evidence="5 6">
    <name type="scientific">Candidatus Roizmanbacteria bacterium RIFCSPHIGHO2_12_FULL_41_11</name>
    <dbReference type="NCBI Taxonomy" id="1802052"/>
    <lineage>
        <taxon>Bacteria</taxon>
        <taxon>Candidatus Roizmaniibacteriota</taxon>
    </lineage>
</organism>
<protein>
    <recommendedName>
        <fullName evidence="7">DUF86 domain-containing protein</fullName>
    </recommendedName>
</protein>
<evidence type="ECO:0008006" key="7">
    <source>
        <dbReference type="Google" id="ProtNLM"/>
    </source>
</evidence>
<dbReference type="Gene3D" id="1.20.120.580">
    <property type="entry name" value="bsu32300-like"/>
    <property type="match status" value="1"/>
</dbReference>
<dbReference type="Pfam" id="PF01934">
    <property type="entry name" value="HepT-like"/>
    <property type="match status" value="1"/>
</dbReference>
<comment type="similarity">
    <text evidence="4">Belongs to the HepT RNase toxin family.</text>
</comment>
<dbReference type="InterPro" id="IPR052379">
    <property type="entry name" value="Type_VII_TA_RNase"/>
</dbReference>
<dbReference type="Proteomes" id="UP000176803">
    <property type="component" value="Unassembled WGS sequence"/>
</dbReference>
<proteinExistence type="inferred from homology"/>
<sequence length="144" mass="16803">MNKKLDAIDKINMRLEKLYEYVSILKTLKGVKADELKRDINKRAKAERFLQLACEAATDIAELLIVDMRLRTPKTARETFEILGEENVLEKDFANRFAPMTGFRNILVHDYLDIDYEQVADKINNRLVDFDTFAKQIAKYLSKI</sequence>
<evidence type="ECO:0000256" key="4">
    <source>
        <dbReference type="ARBA" id="ARBA00024207"/>
    </source>
</evidence>
<evidence type="ECO:0000256" key="3">
    <source>
        <dbReference type="ARBA" id="ARBA00022801"/>
    </source>
</evidence>
<evidence type="ECO:0000256" key="2">
    <source>
        <dbReference type="ARBA" id="ARBA00022722"/>
    </source>
</evidence>
<comment type="caution">
    <text evidence="5">The sequence shown here is derived from an EMBL/GenBank/DDBJ whole genome shotgun (WGS) entry which is preliminary data.</text>
</comment>
<dbReference type="NCBIfam" id="NF047751">
    <property type="entry name" value="HepT_toxin"/>
    <property type="match status" value="1"/>
</dbReference>
<dbReference type="InterPro" id="IPR008201">
    <property type="entry name" value="HepT-like"/>
</dbReference>
<dbReference type="GO" id="GO:0016787">
    <property type="term" value="F:hydrolase activity"/>
    <property type="evidence" value="ECO:0007669"/>
    <property type="project" value="UniProtKB-KW"/>
</dbReference>
<keyword evidence="1" id="KW-1277">Toxin-antitoxin system</keyword>
<dbReference type="GO" id="GO:0004540">
    <property type="term" value="F:RNA nuclease activity"/>
    <property type="evidence" value="ECO:0007669"/>
    <property type="project" value="InterPro"/>
</dbReference>